<protein>
    <submittedName>
        <fullName evidence="1">Uncharacterized protein</fullName>
    </submittedName>
</protein>
<accession>K5C7M3</accession>
<sequence length="47" mass="5299">MTSVGHSWPTFEIGTHREDGQKCPSCVDWLATFGWMKTLSPDLVQDC</sequence>
<dbReference type="EMBL" id="AMCW01000168">
    <property type="protein sequence ID" value="EKJ98859.1"/>
    <property type="molecule type" value="Genomic_DNA"/>
</dbReference>
<name>K5C7M3_RHOBT</name>
<evidence type="ECO:0000313" key="1">
    <source>
        <dbReference type="EMBL" id="EKJ98859.1"/>
    </source>
</evidence>
<dbReference type="Proteomes" id="UP000007993">
    <property type="component" value="Unassembled WGS sequence"/>
</dbReference>
<dbReference type="PATRIC" id="fig|993517.3.peg.6409"/>
<comment type="caution">
    <text evidence="1">The sequence shown here is derived from an EMBL/GenBank/DDBJ whole genome shotgun (WGS) entry which is preliminary data.</text>
</comment>
<organism evidence="1 2">
    <name type="scientific">Rhodopirellula baltica SH28</name>
    <dbReference type="NCBI Taxonomy" id="993517"/>
    <lineage>
        <taxon>Bacteria</taxon>
        <taxon>Pseudomonadati</taxon>
        <taxon>Planctomycetota</taxon>
        <taxon>Planctomycetia</taxon>
        <taxon>Pirellulales</taxon>
        <taxon>Pirellulaceae</taxon>
        <taxon>Rhodopirellula</taxon>
    </lineage>
</organism>
<dbReference type="AlphaFoldDB" id="K5C7M3"/>
<reference evidence="1 2" key="1">
    <citation type="journal article" date="2013" name="Mar. Genomics">
        <title>Expression of sulfatases in Rhodopirellula baltica and the diversity of sulfatases in the genus Rhodopirellula.</title>
        <authorList>
            <person name="Wegner C.E."/>
            <person name="Richter-Heitmann T."/>
            <person name="Klindworth A."/>
            <person name="Klockow C."/>
            <person name="Richter M."/>
            <person name="Achstetter T."/>
            <person name="Glockner F.O."/>
            <person name="Harder J."/>
        </authorList>
    </citation>
    <scope>NUCLEOTIDE SEQUENCE [LARGE SCALE GENOMIC DNA]</scope>
    <source>
        <strain evidence="1 2">SH28</strain>
    </source>
</reference>
<gene>
    <name evidence="1" type="ORF">RBSH_05916</name>
</gene>
<evidence type="ECO:0000313" key="2">
    <source>
        <dbReference type="Proteomes" id="UP000007993"/>
    </source>
</evidence>
<proteinExistence type="predicted"/>